<feature type="region of interest" description="Disordered" evidence="1">
    <location>
        <begin position="1"/>
        <end position="46"/>
    </location>
</feature>
<keyword evidence="2" id="KW-1133">Transmembrane helix</keyword>
<keyword evidence="4" id="KW-1185">Reference proteome</keyword>
<feature type="transmembrane region" description="Helical" evidence="2">
    <location>
        <begin position="78"/>
        <end position="98"/>
    </location>
</feature>
<comment type="caution">
    <text evidence="3">The sequence shown here is derived from an EMBL/GenBank/DDBJ whole genome shotgun (WGS) entry which is preliminary data.</text>
</comment>
<feature type="compositionally biased region" description="Pro residues" evidence="1">
    <location>
        <begin position="17"/>
        <end position="37"/>
    </location>
</feature>
<evidence type="ECO:0000313" key="4">
    <source>
        <dbReference type="Proteomes" id="UP000603708"/>
    </source>
</evidence>
<sequence>MDRDGTQETRGTHAVPVPRPAGPPGVPPRPGYPPLAPPAAGTAEWLSGPRPAAAPGVWRHGHLPRQPQEKTGRASGRALLTGMFISFLLGWLVWSLWFNGLVPYQAELIKFFWPDSWWYVATLSPRPEFQIQAKSAHAVVDGVFFLADVVVFGRLGNWPEGIRQYVTRRPQPQRGLIALLCAVLVVLVVSTRAVPVVDLVFGAVALVAGGELFQSQTVGDLVSRLTSLAVLVPFAVLGDWRAVLRRAPGGAGGPVPPSSAAPAAVLPPGEWPELRAAGLTEAADRLAAEIRAGRMNDVDYARINRCWETAQRTPDQLAAFTATVLEQGAGAFAHPSGSRDLPERAARHDLLTGQVRIGGCADSERNPFEYRGAGAALEPAVLSTSLLAIGPPAAGKTAHLVRPVVETLALQALAGRCAVVAVCAAGTPLGPDTAFDVVVRPGDPASVHDLDLYAGATDPDEAAAFLAEGLVGDLEGVDSRRAATALAQLLGPYRAAYGRFPSVPGLTELLHGATPALTALREALAAAGNHAMLRELDARLRQAASPSDPGLALADRLALLDRPAFAEFFGAGEKAARTFSMRAVAHHPLRVRIDLPEHRHEEAARLLTRLVLAQFTSIAAARTDRRYFTCLVLDDATRALTTETVRSIQRLRSVNAGVVLALRTIGDVPEALHGALHSAVGCRMAFSGVTTWDGRRFAEAWGTQWVETREVAKHTVFADQPMTRAIHTLRKLVTGSAVTTDAVTVRQVERERWSASELAHELPPGHAVLSLTSVHGEHAPPLLVDLRG</sequence>
<protein>
    <recommendedName>
        <fullName evidence="5">ATP/GTP-binding protein</fullName>
    </recommendedName>
</protein>
<keyword evidence="2" id="KW-0472">Membrane</keyword>
<organism evidence="3 4">
    <name type="scientific">Streptomyces sulfonofaciens</name>
    <dbReference type="NCBI Taxonomy" id="68272"/>
    <lineage>
        <taxon>Bacteria</taxon>
        <taxon>Bacillati</taxon>
        <taxon>Actinomycetota</taxon>
        <taxon>Actinomycetes</taxon>
        <taxon>Kitasatosporales</taxon>
        <taxon>Streptomycetaceae</taxon>
        <taxon>Streptomyces</taxon>
    </lineage>
</organism>
<dbReference type="SUPFAM" id="SSF52540">
    <property type="entry name" value="P-loop containing nucleoside triphosphate hydrolases"/>
    <property type="match status" value="1"/>
</dbReference>
<dbReference type="Gene3D" id="3.40.50.300">
    <property type="entry name" value="P-loop containing nucleotide triphosphate hydrolases"/>
    <property type="match status" value="1"/>
</dbReference>
<keyword evidence="2" id="KW-0812">Transmembrane</keyword>
<gene>
    <name evidence="3" type="ORF">GCM10018793_58780</name>
</gene>
<evidence type="ECO:0000256" key="1">
    <source>
        <dbReference type="SAM" id="MobiDB-lite"/>
    </source>
</evidence>
<name>A0A919GL89_9ACTN</name>
<proteinExistence type="predicted"/>
<feature type="compositionally biased region" description="Basic and acidic residues" evidence="1">
    <location>
        <begin position="1"/>
        <end position="11"/>
    </location>
</feature>
<dbReference type="InterPro" id="IPR027417">
    <property type="entry name" value="P-loop_NTPase"/>
</dbReference>
<reference evidence="3" key="1">
    <citation type="journal article" date="2014" name="Int. J. Syst. Evol. Microbiol.">
        <title>Complete genome sequence of Corynebacterium casei LMG S-19264T (=DSM 44701T), isolated from a smear-ripened cheese.</title>
        <authorList>
            <consortium name="US DOE Joint Genome Institute (JGI-PGF)"/>
            <person name="Walter F."/>
            <person name="Albersmeier A."/>
            <person name="Kalinowski J."/>
            <person name="Ruckert C."/>
        </authorList>
    </citation>
    <scope>NUCLEOTIDE SEQUENCE</scope>
    <source>
        <strain evidence="3">JCM 5069</strain>
    </source>
</reference>
<evidence type="ECO:0000256" key="2">
    <source>
        <dbReference type="SAM" id="Phobius"/>
    </source>
</evidence>
<accession>A0A919GL89</accession>
<dbReference type="Proteomes" id="UP000603708">
    <property type="component" value="Unassembled WGS sequence"/>
</dbReference>
<feature type="transmembrane region" description="Helical" evidence="2">
    <location>
        <begin position="176"/>
        <end position="209"/>
    </location>
</feature>
<dbReference type="RefSeq" id="WP_189937253.1">
    <property type="nucleotide sequence ID" value="NZ_BNCD01000023.1"/>
</dbReference>
<dbReference type="EMBL" id="BNCD01000023">
    <property type="protein sequence ID" value="GHH86543.1"/>
    <property type="molecule type" value="Genomic_DNA"/>
</dbReference>
<evidence type="ECO:0000313" key="3">
    <source>
        <dbReference type="EMBL" id="GHH86543.1"/>
    </source>
</evidence>
<evidence type="ECO:0008006" key="5">
    <source>
        <dbReference type="Google" id="ProtNLM"/>
    </source>
</evidence>
<feature type="transmembrane region" description="Helical" evidence="2">
    <location>
        <begin position="135"/>
        <end position="155"/>
    </location>
</feature>
<dbReference type="AlphaFoldDB" id="A0A919GL89"/>
<reference evidence="3" key="2">
    <citation type="submission" date="2020-09" db="EMBL/GenBank/DDBJ databases">
        <authorList>
            <person name="Sun Q."/>
            <person name="Ohkuma M."/>
        </authorList>
    </citation>
    <scope>NUCLEOTIDE SEQUENCE</scope>
    <source>
        <strain evidence="3">JCM 5069</strain>
    </source>
</reference>